<evidence type="ECO:0000256" key="2">
    <source>
        <dbReference type="ARBA" id="ARBA00022679"/>
    </source>
</evidence>
<dbReference type="Gene3D" id="3.40.1280.10">
    <property type="match status" value="1"/>
</dbReference>
<dbReference type="GO" id="GO:0032259">
    <property type="term" value="P:methylation"/>
    <property type="evidence" value="ECO:0007669"/>
    <property type="project" value="UniProtKB-KW"/>
</dbReference>
<evidence type="ECO:0000313" key="4">
    <source>
        <dbReference type="EMBL" id="OGZ66707.1"/>
    </source>
</evidence>
<sequence>MLVQKDFFVICDNIRSLENIGSIFRTADALGVTKVFLCGISGKPPEAKISKTALGAEKMVPWEHHKQIWRLIEKLKSQKIAIVALEQSKKSVDYSQFKPRFPMALIIGNEVKGVSKKALELSDAIISLPMKGKKESLNVSVAFGVAGYEIIKH</sequence>
<dbReference type="PANTHER" id="PTHR46429">
    <property type="entry name" value="23S RRNA (GUANOSINE-2'-O-)-METHYLTRANSFERASE RLMB"/>
    <property type="match status" value="1"/>
</dbReference>
<dbReference type="Proteomes" id="UP000178774">
    <property type="component" value="Unassembled WGS sequence"/>
</dbReference>
<dbReference type="InterPro" id="IPR029026">
    <property type="entry name" value="tRNA_m1G_MTases_N"/>
</dbReference>
<dbReference type="SUPFAM" id="SSF75217">
    <property type="entry name" value="alpha/beta knot"/>
    <property type="match status" value="1"/>
</dbReference>
<dbReference type="GO" id="GO:0008173">
    <property type="term" value="F:RNA methyltransferase activity"/>
    <property type="evidence" value="ECO:0007669"/>
    <property type="project" value="InterPro"/>
</dbReference>
<dbReference type="AlphaFoldDB" id="A0A1G2HW71"/>
<accession>A0A1G2HW71</accession>
<feature type="domain" description="tRNA/rRNA methyltransferase SpoU type" evidence="3">
    <location>
        <begin position="7"/>
        <end position="148"/>
    </location>
</feature>
<dbReference type="EMBL" id="MHOP01000002">
    <property type="protein sequence ID" value="OGZ66707.1"/>
    <property type="molecule type" value="Genomic_DNA"/>
</dbReference>
<protein>
    <recommendedName>
        <fullName evidence="3">tRNA/rRNA methyltransferase SpoU type domain-containing protein</fullName>
    </recommendedName>
</protein>
<dbReference type="GO" id="GO:0003723">
    <property type="term" value="F:RNA binding"/>
    <property type="evidence" value="ECO:0007669"/>
    <property type="project" value="InterPro"/>
</dbReference>
<dbReference type="InterPro" id="IPR001537">
    <property type="entry name" value="SpoU_MeTrfase"/>
</dbReference>
<organism evidence="4 5">
    <name type="scientific">Candidatus Staskawiczbacteria bacterium RIFCSPHIGHO2_01_FULL_41_41</name>
    <dbReference type="NCBI Taxonomy" id="1802203"/>
    <lineage>
        <taxon>Bacteria</taxon>
        <taxon>Candidatus Staskawicziibacteriota</taxon>
    </lineage>
</organism>
<evidence type="ECO:0000259" key="3">
    <source>
        <dbReference type="Pfam" id="PF00588"/>
    </source>
</evidence>
<reference evidence="4 5" key="1">
    <citation type="journal article" date="2016" name="Nat. Commun.">
        <title>Thousands of microbial genomes shed light on interconnected biogeochemical processes in an aquifer system.</title>
        <authorList>
            <person name="Anantharaman K."/>
            <person name="Brown C.T."/>
            <person name="Hug L.A."/>
            <person name="Sharon I."/>
            <person name="Castelle C.J."/>
            <person name="Probst A.J."/>
            <person name="Thomas B.C."/>
            <person name="Singh A."/>
            <person name="Wilkins M.J."/>
            <person name="Karaoz U."/>
            <person name="Brodie E.L."/>
            <person name="Williams K.H."/>
            <person name="Hubbard S.S."/>
            <person name="Banfield J.F."/>
        </authorList>
    </citation>
    <scope>NUCLEOTIDE SEQUENCE [LARGE SCALE GENOMIC DNA]</scope>
</reference>
<dbReference type="GO" id="GO:0005829">
    <property type="term" value="C:cytosol"/>
    <property type="evidence" value="ECO:0007669"/>
    <property type="project" value="TreeGrafter"/>
</dbReference>
<dbReference type="Pfam" id="PF00588">
    <property type="entry name" value="SpoU_methylase"/>
    <property type="match status" value="1"/>
</dbReference>
<dbReference type="CDD" id="cd18097">
    <property type="entry name" value="SpoU-like"/>
    <property type="match status" value="1"/>
</dbReference>
<keyword evidence="2" id="KW-0808">Transferase</keyword>
<comment type="caution">
    <text evidence="4">The sequence shown here is derived from an EMBL/GenBank/DDBJ whole genome shotgun (WGS) entry which is preliminary data.</text>
</comment>
<name>A0A1G2HW71_9BACT</name>
<proteinExistence type="predicted"/>
<dbReference type="PANTHER" id="PTHR46429:SF1">
    <property type="entry name" value="23S RRNA (GUANOSINE-2'-O-)-METHYLTRANSFERASE RLMB"/>
    <property type="match status" value="1"/>
</dbReference>
<dbReference type="GO" id="GO:0006396">
    <property type="term" value="P:RNA processing"/>
    <property type="evidence" value="ECO:0007669"/>
    <property type="project" value="InterPro"/>
</dbReference>
<keyword evidence="1" id="KW-0489">Methyltransferase</keyword>
<gene>
    <name evidence="4" type="ORF">A2822_00740</name>
</gene>
<evidence type="ECO:0000256" key="1">
    <source>
        <dbReference type="ARBA" id="ARBA00022603"/>
    </source>
</evidence>
<dbReference type="InterPro" id="IPR004441">
    <property type="entry name" value="rRNA_MeTrfase_TrmH"/>
</dbReference>
<evidence type="ECO:0000313" key="5">
    <source>
        <dbReference type="Proteomes" id="UP000178774"/>
    </source>
</evidence>
<dbReference type="InterPro" id="IPR029028">
    <property type="entry name" value="Alpha/beta_knot_MTases"/>
</dbReference>